<feature type="transmembrane region" description="Helical" evidence="1">
    <location>
        <begin position="61"/>
        <end position="84"/>
    </location>
</feature>
<accession>A0A1M4XIC8</accession>
<dbReference type="Proteomes" id="UP000184236">
    <property type="component" value="Unassembled WGS sequence"/>
</dbReference>
<keyword evidence="1" id="KW-1133">Transmembrane helix</keyword>
<dbReference type="STRING" id="1302685.SAMN05444408_10685"/>
<proteinExistence type="predicted"/>
<protein>
    <submittedName>
        <fullName evidence="2">Uncharacterized membrane protein</fullName>
    </submittedName>
</protein>
<feature type="transmembrane region" description="Helical" evidence="1">
    <location>
        <begin position="27"/>
        <end position="49"/>
    </location>
</feature>
<evidence type="ECO:0000256" key="1">
    <source>
        <dbReference type="SAM" id="Phobius"/>
    </source>
</evidence>
<feature type="transmembrane region" description="Helical" evidence="1">
    <location>
        <begin position="90"/>
        <end position="109"/>
    </location>
</feature>
<keyword evidence="1" id="KW-0812">Transmembrane</keyword>
<dbReference type="EMBL" id="FQVO01000006">
    <property type="protein sequence ID" value="SHE93314.1"/>
    <property type="molecule type" value="Genomic_DNA"/>
</dbReference>
<dbReference type="AlphaFoldDB" id="A0A1M4XIC8"/>
<gene>
    <name evidence="2" type="ORF">SAMN05444408_10685</name>
</gene>
<keyword evidence="3" id="KW-1185">Reference proteome</keyword>
<name>A0A1M4XIC8_9FLAO</name>
<reference evidence="3" key="1">
    <citation type="submission" date="2016-11" db="EMBL/GenBank/DDBJ databases">
        <authorList>
            <person name="Varghese N."/>
            <person name="Submissions S."/>
        </authorList>
    </citation>
    <scope>NUCLEOTIDE SEQUENCE [LARGE SCALE GENOMIC DNA]</scope>
    <source>
        <strain evidence="3">DSM 26898</strain>
    </source>
</reference>
<dbReference type="OrthoDB" id="673526at2"/>
<organism evidence="2 3">
    <name type="scientific">Chryseobacterium takakiae</name>
    <dbReference type="NCBI Taxonomy" id="1302685"/>
    <lineage>
        <taxon>Bacteria</taxon>
        <taxon>Pseudomonadati</taxon>
        <taxon>Bacteroidota</taxon>
        <taxon>Flavobacteriia</taxon>
        <taxon>Flavobacteriales</taxon>
        <taxon>Weeksellaceae</taxon>
        <taxon>Chryseobacterium group</taxon>
        <taxon>Chryseobacterium</taxon>
    </lineage>
</organism>
<dbReference type="PANTHER" id="PTHR36974">
    <property type="entry name" value="MEMBRANE PROTEIN-RELATED"/>
    <property type="match status" value="1"/>
</dbReference>
<evidence type="ECO:0000313" key="3">
    <source>
        <dbReference type="Proteomes" id="UP000184236"/>
    </source>
</evidence>
<dbReference type="RefSeq" id="WP_072884561.1">
    <property type="nucleotide sequence ID" value="NZ_FQVO01000006.1"/>
</dbReference>
<keyword evidence="1" id="KW-0472">Membrane</keyword>
<dbReference type="PANTHER" id="PTHR36974:SF1">
    <property type="entry name" value="DOXX FAMILY MEMBRANE PROTEIN"/>
    <property type="match status" value="1"/>
</dbReference>
<evidence type="ECO:0000313" key="2">
    <source>
        <dbReference type="EMBL" id="SHE93314.1"/>
    </source>
</evidence>
<feature type="transmembrane region" description="Helical" evidence="1">
    <location>
        <begin position="129"/>
        <end position="148"/>
    </location>
</feature>
<sequence length="150" mass="17123">MKPLLILLTVFSISLFTIKMFRGNFNVIISARIAMAAMLMFTAVGHFIFTKGMSMMLPDYIPFKTGIIYLTGILEILAAIGILIPEIRITTGWLLIVFFIVILPSNIYAAINHIDYQKATFKGDGISYLWFRIPLQIFFIIWVYLSAIKF</sequence>